<dbReference type="STRING" id="325452.A0A3R7GYZ3"/>
<reference evidence="4" key="3">
    <citation type="submission" date="2020-06" db="EMBL/GenBank/DDBJ databases">
        <authorList>
            <person name="Studholme D.J."/>
        </authorList>
    </citation>
    <scope>NUCLEOTIDE SEQUENCE</scope>
    <source>
        <strain evidence="5">NZFS 2646</strain>
        <strain evidence="4">NZFS 3630</strain>
    </source>
</reference>
<dbReference type="Proteomes" id="UP000785171">
    <property type="component" value="Unassembled WGS sequence"/>
</dbReference>
<dbReference type="GO" id="GO:0005634">
    <property type="term" value="C:nucleus"/>
    <property type="evidence" value="ECO:0007669"/>
    <property type="project" value="UniProtKB-SubCell"/>
</dbReference>
<dbReference type="SUPFAM" id="SSF48452">
    <property type="entry name" value="TPR-like"/>
    <property type="match status" value="1"/>
</dbReference>
<evidence type="ECO:0000313" key="8">
    <source>
        <dbReference type="Proteomes" id="UP000285624"/>
    </source>
</evidence>
<dbReference type="PANTHER" id="PTHR15502:SF7">
    <property type="entry name" value="CALCINEURIN-BINDING PROTEIN CABIN-1"/>
    <property type="match status" value="1"/>
</dbReference>
<dbReference type="InterPro" id="IPR019734">
    <property type="entry name" value="TPR_rpt"/>
</dbReference>
<dbReference type="EMBL" id="MBDN02000070">
    <property type="protein sequence ID" value="RLN81758.1"/>
    <property type="molecule type" value="Genomic_DNA"/>
</dbReference>
<proteinExistence type="predicted"/>
<evidence type="ECO:0000313" key="5">
    <source>
        <dbReference type="EMBL" id="KAG2525817.1"/>
    </source>
</evidence>
<dbReference type="GO" id="GO:0006325">
    <property type="term" value="P:chromatin organization"/>
    <property type="evidence" value="ECO:0007669"/>
    <property type="project" value="InterPro"/>
</dbReference>
<keyword evidence="3" id="KW-0802">TPR repeat</keyword>
<evidence type="ECO:0000313" key="4">
    <source>
        <dbReference type="EMBL" id="KAG2521025.1"/>
    </source>
</evidence>
<reference evidence="8 9" key="2">
    <citation type="submission" date="2018-07" db="EMBL/GenBank/DDBJ databases">
        <title>Genome sequencing of oomycete isolates from Chile give support for New Zealand origin for Phytophthora kernoviae and make available the first Nothophytophthora sp. genome.</title>
        <authorList>
            <person name="Studholme D.J."/>
            <person name="Sanfuentes E."/>
            <person name="Panda P."/>
            <person name="Hill R."/>
            <person name="Sambles C."/>
            <person name="Grant M."/>
            <person name="Williams N.M."/>
            <person name="Mcdougal R.L."/>
        </authorList>
    </citation>
    <scope>NUCLEOTIDE SEQUENCE [LARGE SCALE GENOMIC DNA]</scope>
    <source>
        <strain evidence="6">Chile2</strain>
        <strain evidence="7">Chile4</strain>
    </source>
</reference>
<protein>
    <submittedName>
        <fullName evidence="7">Uncharacterized protein</fullName>
    </submittedName>
</protein>
<comment type="caution">
    <text evidence="7">The sequence shown here is derived from an EMBL/GenBank/DDBJ whole genome shotgun (WGS) entry which is preliminary data.</text>
</comment>
<dbReference type="InterPro" id="IPR033053">
    <property type="entry name" value="Hir3/CABIN1"/>
</dbReference>
<reference evidence="4" key="1">
    <citation type="journal article" date="2015" name="Genom Data">
        <title>Genome sequences of six Phytophthora species associated with forests in New Zealand.</title>
        <authorList>
            <person name="Studholme D.J."/>
            <person name="McDougal R.L."/>
            <person name="Sambles C."/>
            <person name="Hansen E."/>
            <person name="Hardy G."/>
            <person name="Grant M."/>
            <person name="Ganley R.J."/>
            <person name="Williams N.M."/>
        </authorList>
    </citation>
    <scope>NUCLEOTIDE SEQUENCE</scope>
    <source>
        <strain evidence="5">NZFS 2646</strain>
        <strain evidence="4">NZFS 3630</strain>
    </source>
</reference>
<dbReference type="Proteomes" id="UP000285624">
    <property type="component" value="Unassembled WGS sequence"/>
</dbReference>
<evidence type="ECO:0000313" key="9">
    <source>
        <dbReference type="Proteomes" id="UP000285883"/>
    </source>
</evidence>
<evidence type="ECO:0000256" key="1">
    <source>
        <dbReference type="ARBA" id="ARBA00004123"/>
    </source>
</evidence>
<keyword evidence="2" id="KW-0539">Nucleus</keyword>
<evidence type="ECO:0000256" key="2">
    <source>
        <dbReference type="ARBA" id="ARBA00023242"/>
    </source>
</evidence>
<dbReference type="Proteomes" id="UP000285883">
    <property type="component" value="Unassembled WGS sequence"/>
</dbReference>
<dbReference type="AlphaFoldDB" id="A0A3R7GYZ3"/>
<dbReference type="PANTHER" id="PTHR15502">
    <property type="entry name" value="CALCINEURIN-BINDING PROTEIN CABIN 1-RELATED"/>
    <property type="match status" value="1"/>
</dbReference>
<accession>A0A3R7GYZ3</accession>
<dbReference type="PROSITE" id="PS50005">
    <property type="entry name" value="TPR"/>
    <property type="match status" value="1"/>
</dbReference>
<keyword evidence="8" id="KW-1185">Reference proteome</keyword>
<gene>
    <name evidence="6" type="ORF">BBI17_003486</name>
    <name evidence="7" type="ORF">BBO99_00003459</name>
    <name evidence="5" type="ORF">JM16_003145</name>
    <name evidence="4" type="ORF">JM18_004925</name>
</gene>
<dbReference type="EMBL" id="JPWV03000085">
    <property type="protein sequence ID" value="KAG2525817.1"/>
    <property type="molecule type" value="Genomic_DNA"/>
</dbReference>
<comment type="subcellular location">
    <subcellularLocation>
        <location evidence="1">Nucleus</location>
    </subcellularLocation>
</comment>
<sequence length="155" mass="17792">MYGQALRCQQHQQVDKARQIYQELLNGDVAVNTRLEYLCNKNLATMEFEDHKYEEALEYFAEALALDATDVVVWYQMATTAIETGKLWLARRTLEEGIKVDSTYWPLVATLAEVLHEIGDIDEYGRMAAYIRANDPQCASIRIIDGSDRDHLCEI</sequence>
<evidence type="ECO:0000313" key="7">
    <source>
        <dbReference type="EMBL" id="RLN81758.1"/>
    </source>
</evidence>
<dbReference type="SMART" id="SM00028">
    <property type="entry name" value="TPR"/>
    <property type="match status" value="2"/>
</dbReference>
<dbReference type="GO" id="GO:0031491">
    <property type="term" value="F:nucleosome binding"/>
    <property type="evidence" value="ECO:0007669"/>
    <property type="project" value="TreeGrafter"/>
</dbReference>
<evidence type="ECO:0000256" key="3">
    <source>
        <dbReference type="PROSITE-ProRule" id="PRU00339"/>
    </source>
</evidence>
<name>A0A3R7GYZ3_9STRA</name>
<organism evidence="7 8">
    <name type="scientific">Phytophthora kernoviae</name>
    <dbReference type="NCBI Taxonomy" id="325452"/>
    <lineage>
        <taxon>Eukaryota</taxon>
        <taxon>Sar</taxon>
        <taxon>Stramenopiles</taxon>
        <taxon>Oomycota</taxon>
        <taxon>Peronosporomycetes</taxon>
        <taxon>Peronosporales</taxon>
        <taxon>Peronosporaceae</taxon>
        <taxon>Phytophthora</taxon>
    </lineage>
</organism>
<dbReference type="EMBL" id="JPWU03000264">
    <property type="protein sequence ID" value="KAG2521025.1"/>
    <property type="molecule type" value="Genomic_DNA"/>
</dbReference>
<dbReference type="InterPro" id="IPR011990">
    <property type="entry name" value="TPR-like_helical_dom_sf"/>
</dbReference>
<dbReference type="Gene3D" id="1.25.40.10">
    <property type="entry name" value="Tetratricopeptide repeat domain"/>
    <property type="match status" value="1"/>
</dbReference>
<feature type="repeat" description="TPR" evidence="3">
    <location>
        <begin position="37"/>
        <end position="70"/>
    </location>
</feature>
<dbReference type="Proteomes" id="UP000792063">
    <property type="component" value="Unassembled WGS sequence"/>
</dbReference>
<dbReference type="Pfam" id="PF14559">
    <property type="entry name" value="TPR_19"/>
    <property type="match status" value="1"/>
</dbReference>
<dbReference type="EMBL" id="MAYM02001734">
    <property type="protein sequence ID" value="RLN13714.1"/>
    <property type="molecule type" value="Genomic_DNA"/>
</dbReference>
<evidence type="ECO:0000313" key="6">
    <source>
        <dbReference type="EMBL" id="RLN13714.1"/>
    </source>
</evidence>